<dbReference type="PROSITE" id="PS00204">
    <property type="entry name" value="FERRITIN_2"/>
    <property type="match status" value="1"/>
</dbReference>
<feature type="domain" description="Ferritin-like diiron" evidence="7">
    <location>
        <begin position="8"/>
        <end position="157"/>
    </location>
</feature>
<dbReference type="Gene3D" id="1.20.1260.10">
    <property type="match status" value="1"/>
</dbReference>
<evidence type="ECO:0000256" key="5">
    <source>
        <dbReference type="PIRSR" id="PIRSR601519-1"/>
    </source>
</evidence>
<dbReference type="GO" id="GO:0008199">
    <property type="term" value="F:ferric iron binding"/>
    <property type="evidence" value="ECO:0007669"/>
    <property type="project" value="InterPro"/>
</dbReference>
<dbReference type="GO" id="GO:0006826">
    <property type="term" value="P:iron ion transport"/>
    <property type="evidence" value="ECO:0007669"/>
    <property type="project" value="InterPro"/>
</dbReference>
<evidence type="ECO:0000259" key="7">
    <source>
        <dbReference type="PROSITE" id="PS50905"/>
    </source>
</evidence>
<comment type="function">
    <text evidence="6">Stores iron in a soluble, non-toxic, readily available form. Important for iron homeostasis. Iron is taken up in the ferrous form and deposited as ferric hydroxides after oxidation.</text>
</comment>
<evidence type="ECO:0000256" key="2">
    <source>
        <dbReference type="ARBA" id="ARBA00022434"/>
    </source>
</evidence>
<feature type="binding site" evidence="5">
    <location>
        <position position="105"/>
    </location>
    <ligand>
        <name>Fe cation</name>
        <dbReference type="ChEBI" id="CHEBI:24875"/>
        <label>1</label>
    </ligand>
</feature>
<feature type="binding site" evidence="5">
    <location>
        <position position="60"/>
    </location>
    <ligand>
        <name>Fe cation</name>
        <dbReference type="ChEBI" id="CHEBI:24875"/>
        <label>1</label>
    </ligand>
</feature>
<keyword evidence="4 5" id="KW-0408">Iron</keyword>
<dbReference type="PROSITE" id="PS50905">
    <property type="entry name" value="FERRITIN_LIKE"/>
    <property type="match status" value="1"/>
</dbReference>
<dbReference type="InterPro" id="IPR012347">
    <property type="entry name" value="Ferritin-like"/>
</dbReference>
<dbReference type="EC" id="1.16.3.1" evidence="6"/>
<dbReference type="FunFam" id="1.20.1260.10:FF:000002">
    <property type="entry name" value="Ferritin, mitochondrial"/>
    <property type="match status" value="1"/>
</dbReference>
<keyword evidence="6" id="KW-0560">Oxidoreductase</keyword>
<sequence>MSVSQVRQNFHSETENGINKQINMELKASYVYLAMGFYFDRDDVALKGVKEYFLKASEEEREHAQKLMKYQNKRGGTIVLETIKTPSKQRWQNVEEAFQDALNLEKDVNQSLLDLHQLASSKNDASFCDFLESEYLQEQVDSIKSIGDHLTNIRRVGEGLGIFVFDKELSS</sequence>
<dbReference type="GO" id="GO:0005737">
    <property type="term" value="C:cytoplasm"/>
    <property type="evidence" value="ECO:0007669"/>
    <property type="project" value="TreeGrafter"/>
</dbReference>
<dbReference type="CDD" id="cd01056">
    <property type="entry name" value="Euk_Ferritin"/>
    <property type="match status" value="1"/>
</dbReference>
<evidence type="ECO:0000256" key="3">
    <source>
        <dbReference type="ARBA" id="ARBA00022723"/>
    </source>
</evidence>
<evidence type="ECO:0000313" key="8">
    <source>
        <dbReference type="EMBL" id="JAS27481.1"/>
    </source>
</evidence>
<keyword evidence="3 5" id="KW-0479">Metal-binding</keyword>
<dbReference type="SUPFAM" id="SSF47240">
    <property type="entry name" value="Ferritin-like"/>
    <property type="match status" value="1"/>
</dbReference>
<feature type="binding site" evidence="5">
    <location>
        <position position="63"/>
    </location>
    <ligand>
        <name>Fe cation</name>
        <dbReference type="ChEBI" id="CHEBI:24875"/>
        <label>1</label>
    </ligand>
</feature>
<dbReference type="GO" id="GO:0004322">
    <property type="term" value="F:ferroxidase activity"/>
    <property type="evidence" value="ECO:0007669"/>
    <property type="project" value="UniProtKB-EC"/>
</dbReference>
<gene>
    <name evidence="8" type="ORF">g.19485</name>
</gene>
<accession>A0A1B6DP90</accession>
<protein>
    <recommendedName>
        <fullName evidence="6">Ferritin</fullName>
        <ecNumber evidence="6">1.16.3.1</ecNumber>
    </recommendedName>
</protein>
<dbReference type="InterPro" id="IPR001519">
    <property type="entry name" value="Ferritin"/>
</dbReference>
<keyword evidence="2 6" id="KW-0409">Iron storage</keyword>
<feature type="binding site" evidence="5">
    <location>
        <position position="25"/>
    </location>
    <ligand>
        <name>Fe cation</name>
        <dbReference type="ChEBI" id="CHEBI:24875"/>
        <label>1</label>
    </ligand>
</feature>
<evidence type="ECO:0000256" key="6">
    <source>
        <dbReference type="RuleBase" id="RU361145"/>
    </source>
</evidence>
<dbReference type="EMBL" id="GEDC01009817">
    <property type="protein sequence ID" value="JAS27481.1"/>
    <property type="molecule type" value="Transcribed_RNA"/>
</dbReference>
<dbReference type="AlphaFoldDB" id="A0A1B6DP90"/>
<feature type="binding site" evidence="5">
    <location>
        <position position="139"/>
    </location>
    <ligand>
        <name>Fe cation</name>
        <dbReference type="ChEBI" id="CHEBI:24875"/>
        <label>1</label>
    </ligand>
</feature>
<dbReference type="InterPro" id="IPR009040">
    <property type="entry name" value="Ferritin-like_diiron"/>
</dbReference>
<organism evidence="8">
    <name type="scientific">Clastoptera arizonana</name>
    <name type="common">Arizona spittle bug</name>
    <dbReference type="NCBI Taxonomy" id="38151"/>
    <lineage>
        <taxon>Eukaryota</taxon>
        <taxon>Metazoa</taxon>
        <taxon>Ecdysozoa</taxon>
        <taxon>Arthropoda</taxon>
        <taxon>Hexapoda</taxon>
        <taxon>Insecta</taxon>
        <taxon>Pterygota</taxon>
        <taxon>Neoptera</taxon>
        <taxon>Paraneoptera</taxon>
        <taxon>Hemiptera</taxon>
        <taxon>Auchenorrhyncha</taxon>
        <taxon>Cercopoidea</taxon>
        <taxon>Clastopteridae</taxon>
        <taxon>Clastoptera</taxon>
    </lineage>
</organism>
<name>A0A1B6DP90_9HEMI</name>
<dbReference type="PANTHER" id="PTHR11431">
    <property type="entry name" value="FERRITIN"/>
    <property type="match status" value="1"/>
</dbReference>
<proteinExistence type="inferred from homology"/>
<comment type="similarity">
    <text evidence="1 6">Belongs to the ferritin family.</text>
</comment>
<evidence type="ECO:0000256" key="1">
    <source>
        <dbReference type="ARBA" id="ARBA00007513"/>
    </source>
</evidence>
<comment type="catalytic activity">
    <reaction evidence="6">
        <text>4 Fe(2+) + O2 + 4 H(+) = 4 Fe(3+) + 2 H2O</text>
        <dbReference type="Rhea" id="RHEA:11148"/>
        <dbReference type="ChEBI" id="CHEBI:15377"/>
        <dbReference type="ChEBI" id="CHEBI:15378"/>
        <dbReference type="ChEBI" id="CHEBI:15379"/>
        <dbReference type="ChEBI" id="CHEBI:29033"/>
        <dbReference type="ChEBI" id="CHEBI:29034"/>
        <dbReference type="EC" id="1.16.3.1"/>
    </reaction>
</comment>
<dbReference type="InterPro" id="IPR008331">
    <property type="entry name" value="Ferritin_DPS_dom"/>
</dbReference>
<dbReference type="InterPro" id="IPR014034">
    <property type="entry name" value="Ferritin_CS"/>
</dbReference>
<dbReference type="GO" id="GO:0008198">
    <property type="term" value="F:ferrous iron binding"/>
    <property type="evidence" value="ECO:0007669"/>
    <property type="project" value="TreeGrafter"/>
</dbReference>
<evidence type="ECO:0000256" key="4">
    <source>
        <dbReference type="ARBA" id="ARBA00023004"/>
    </source>
</evidence>
<dbReference type="PANTHER" id="PTHR11431:SF75">
    <property type="entry name" value="FERRITIN"/>
    <property type="match status" value="1"/>
</dbReference>
<dbReference type="InterPro" id="IPR009078">
    <property type="entry name" value="Ferritin-like_SF"/>
</dbReference>
<dbReference type="GO" id="GO:0006879">
    <property type="term" value="P:intracellular iron ion homeostasis"/>
    <property type="evidence" value="ECO:0007669"/>
    <property type="project" value="UniProtKB-KW"/>
</dbReference>
<reference evidence="8" key="1">
    <citation type="submission" date="2015-12" db="EMBL/GenBank/DDBJ databases">
        <title>De novo transcriptome assembly of four potential Pierce s Disease insect vectors from Arizona vineyards.</title>
        <authorList>
            <person name="Tassone E.E."/>
        </authorList>
    </citation>
    <scope>NUCLEOTIDE SEQUENCE</scope>
</reference>
<dbReference type="Pfam" id="PF00210">
    <property type="entry name" value="Ferritin"/>
    <property type="match status" value="1"/>
</dbReference>